<sequence>MKALAFCLLFVLALTHASPMIKRLHVDFYKLINKYGDQPGEFPIPYSANKADDPQWVGSGWNQMSLNAFHSL</sequence>
<keyword evidence="1" id="KW-0732">Signal</keyword>
<name>A0AAV5V6C3_9BILA</name>
<accession>A0AAV5V6C3</accession>
<evidence type="ECO:0000256" key="1">
    <source>
        <dbReference type="SAM" id="SignalP"/>
    </source>
</evidence>
<evidence type="ECO:0000313" key="3">
    <source>
        <dbReference type="Proteomes" id="UP001432322"/>
    </source>
</evidence>
<proteinExistence type="predicted"/>
<organism evidence="2 3">
    <name type="scientific">Pristionchus fissidentatus</name>
    <dbReference type="NCBI Taxonomy" id="1538716"/>
    <lineage>
        <taxon>Eukaryota</taxon>
        <taxon>Metazoa</taxon>
        <taxon>Ecdysozoa</taxon>
        <taxon>Nematoda</taxon>
        <taxon>Chromadorea</taxon>
        <taxon>Rhabditida</taxon>
        <taxon>Rhabditina</taxon>
        <taxon>Diplogasteromorpha</taxon>
        <taxon>Diplogasteroidea</taxon>
        <taxon>Neodiplogasteridae</taxon>
        <taxon>Pristionchus</taxon>
    </lineage>
</organism>
<dbReference type="Proteomes" id="UP001432322">
    <property type="component" value="Unassembled WGS sequence"/>
</dbReference>
<feature type="chain" id="PRO_5043842911" evidence="1">
    <location>
        <begin position="18"/>
        <end position="72"/>
    </location>
</feature>
<evidence type="ECO:0000313" key="2">
    <source>
        <dbReference type="EMBL" id="GMT14989.1"/>
    </source>
</evidence>
<protein>
    <submittedName>
        <fullName evidence="2">Uncharacterized protein</fullName>
    </submittedName>
</protein>
<reference evidence="2" key="1">
    <citation type="submission" date="2023-10" db="EMBL/GenBank/DDBJ databases">
        <title>Genome assembly of Pristionchus species.</title>
        <authorList>
            <person name="Yoshida K."/>
            <person name="Sommer R.J."/>
        </authorList>
    </citation>
    <scope>NUCLEOTIDE SEQUENCE</scope>
    <source>
        <strain evidence="2">RS5133</strain>
    </source>
</reference>
<feature type="signal peptide" evidence="1">
    <location>
        <begin position="1"/>
        <end position="17"/>
    </location>
</feature>
<keyword evidence="3" id="KW-1185">Reference proteome</keyword>
<dbReference type="AlphaFoldDB" id="A0AAV5V6C3"/>
<gene>
    <name evidence="2" type="ORF">PFISCL1PPCAC_6286</name>
</gene>
<comment type="caution">
    <text evidence="2">The sequence shown here is derived from an EMBL/GenBank/DDBJ whole genome shotgun (WGS) entry which is preliminary data.</text>
</comment>
<dbReference type="EMBL" id="BTSY01000002">
    <property type="protein sequence ID" value="GMT14989.1"/>
    <property type="molecule type" value="Genomic_DNA"/>
</dbReference>